<proteinExistence type="predicted"/>
<sequence>MLQALWMRPNRSVPGFMEGAKVLVVGHAVPGGGSGDSTISHLRSTLLEYRERGYRFCQAGELSQDLTPGRNGMKATESFVVALEGGCRCQRDYVWPLLKAMHIPVTLFLNPNRLGDEGMISSLDLSVLLREGVRLGGLWDTPVRLESLCTPDAAWNLELFCHTLMAHLPRTERKERDLWLALPFEKGDERIVTLARAAGFTGVVDGVKVSRPHRLSRQLLKAGAGSKRWWFASKQVFQGVCPGGR</sequence>
<evidence type="ECO:0000313" key="1">
    <source>
        <dbReference type="EMBL" id="MBU2692955.1"/>
    </source>
</evidence>
<protein>
    <submittedName>
        <fullName evidence="1">Uncharacterized protein</fullName>
    </submittedName>
</protein>
<comment type="caution">
    <text evidence="1">The sequence shown here is derived from an EMBL/GenBank/DDBJ whole genome shotgun (WGS) entry which is preliminary data.</text>
</comment>
<dbReference type="Proteomes" id="UP000777784">
    <property type="component" value="Unassembled WGS sequence"/>
</dbReference>
<reference evidence="1" key="1">
    <citation type="submission" date="2021-05" db="EMBL/GenBank/DDBJ databases">
        <title>Energy efficiency and biological interactions define the core microbiome of deep oligotrophic groundwater.</title>
        <authorList>
            <person name="Mehrshad M."/>
            <person name="Lopez-Fernandez M."/>
            <person name="Bell E."/>
            <person name="Bernier-Latmani R."/>
            <person name="Bertilsson S."/>
            <person name="Dopson M."/>
        </authorList>
    </citation>
    <scope>NUCLEOTIDE SEQUENCE</scope>
    <source>
        <strain evidence="1">Modern_marine.mb.64</strain>
    </source>
</reference>
<organism evidence="1 2">
    <name type="scientific">Eiseniibacteriota bacterium</name>
    <dbReference type="NCBI Taxonomy" id="2212470"/>
    <lineage>
        <taxon>Bacteria</taxon>
        <taxon>Candidatus Eiseniibacteriota</taxon>
    </lineage>
</organism>
<name>A0A948RY28_UNCEI</name>
<dbReference type="EMBL" id="JAHJDP010000107">
    <property type="protein sequence ID" value="MBU2692955.1"/>
    <property type="molecule type" value="Genomic_DNA"/>
</dbReference>
<accession>A0A948RY28</accession>
<dbReference type="Gene3D" id="3.20.20.370">
    <property type="entry name" value="Glycoside hydrolase/deacetylase"/>
    <property type="match status" value="1"/>
</dbReference>
<gene>
    <name evidence="1" type="ORF">KJ970_18715</name>
</gene>
<dbReference type="AlphaFoldDB" id="A0A948RY28"/>
<evidence type="ECO:0000313" key="2">
    <source>
        <dbReference type="Proteomes" id="UP000777784"/>
    </source>
</evidence>